<comment type="caution">
    <text evidence="1">The sequence shown here is derived from an EMBL/GenBank/DDBJ whole genome shotgun (WGS) entry which is preliminary data.</text>
</comment>
<protein>
    <submittedName>
        <fullName evidence="1">Uncharacterized protein</fullName>
    </submittedName>
</protein>
<organism evidence="1 2">
    <name type="scientific">Cymbomonas tetramitiformis</name>
    <dbReference type="NCBI Taxonomy" id="36881"/>
    <lineage>
        <taxon>Eukaryota</taxon>
        <taxon>Viridiplantae</taxon>
        <taxon>Chlorophyta</taxon>
        <taxon>Pyramimonadophyceae</taxon>
        <taxon>Pyramimonadales</taxon>
        <taxon>Pyramimonadaceae</taxon>
        <taxon>Cymbomonas</taxon>
    </lineage>
</organism>
<accession>A0AAE0FMV7</accession>
<dbReference type="Proteomes" id="UP001190700">
    <property type="component" value="Unassembled WGS sequence"/>
</dbReference>
<dbReference type="EMBL" id="LGRX02016596">
    <property type="protein sequence ID" value="KAK3261861.1"/>
    <property type="molecule type" value="Genomic_DNA"/>
</dbReference>
<sequence>MLSDNIRALLHIVDGKVKLIHWGPAELEGGIIHPKYFGSNKYTRDLRSRRDHFSMYYIRDADAEAPVLAQCYTQQGCDRARKVRYEAELAVAQVYEFNLDPLGLYPEAEARFRRELPNAPFGPNEQAEYIGQLILELGYKAMFVEWRDSWRVDVFTPLLPSQQDDVILFRF</sequence>
<proteinExistence type="predicted"/>
<evidence type="ECO:0000313" key="2">
    <source>
        <dbReference type="Proteomes" id="UP001190700"/>
    </source>
</evidence>
<keyword evidence="2" id="KW-1185">Reference proteome</keyword>
<reference evidence="1 2" key="1">
    <citation type="journal article" date="2015" name="Genome Biol. Evol.">
        <title>Comparative Genomics of a Bacterivorous Green Alga Reveals Evolutionary Causalities and Consequences of Phago-Mixotrophic Mode of Nutrition.</title>
        <authorList>
            <person name="Burns J.A."/>
            <person name="Paasch A."/>
            <person name="Narechania A."/>
            <person name="Kim E."/>
        </authorList>
    </citation>
    <scope>NUCLEOTIDE SEQUENCE [LARGE SCALE GENOMIC DNA]</scope>
    <source>
        <strain evidence="1 2">PLY_AMNH</strain>
    </source>
</reference>
<evidence type="ECO:0000313" key="1">
    <source>
        <dbReference type="EMBL" id="KAK3261861.1"/>
    </source>
</evidence>
<gene>
    <name evidence="1" type="ORF">CYMTET_29252</name>
</gene>
<name>A0AAE0FMV7_9CHLO</name>
<dbReference type="AlphaFoldDB" id="A0AAE0FMV7"/>